<feature type="domain" description="EF-hand" evidence="4">
    <location>
        <begin position="85"/>
        <end position="120"/>
    </location>
</feature>
<evidence type="ECO:0000256" key="2">
    <source>
        <dbReference type="ARBA" id="ARBA00022737"/>
    </source>
</evidence>
<evidence type="ECO:0000313" key="6">
    <source>
        <dbReference type="Proteomes" id="UP001208570"/>
    </source>
</evidence>
<sequence length="153" mass="17748">MSQKTFLAGMKEVPTGHEELFWEMDKDRSGYITIDELDEMLKKNGYKLTKAEVEAKFAGMDKNKDGKVSYDEYLKAMGAMPAVVHRQAFYRRKFGRYDINKDGVITVDELQKVFKAIGASENIDYAKEVFRKCDKDGTGKLEYEEFIKFFCME</sequence>
<dbReference type="SUPFAM" id="SSF47473">
    <property type="entry name" value="EF-hand"/>
    <property type="match status" value="1"/>
</dbReference>
<evidence type="ECO:0000313" key="5">
    <source>
        <dbReference type="EMBL" id="KAK2160032.1"/>
    </source>
</evidence>
<gene>
    <name evidence="5" type="ORF">LSH36_141g01004</name>
</gene>
<comment type="caution">
    <text evidence="5">The sequence shown here is derived from an EMBL/GenBank/DDBJ whole genome shotgun (WGS) entry which is preliminary data.</text>
</comment>
<dbReference type="EMBL" id="JAODUP010000141">
    <property type="protein sequence ID" value="KAK2160032.1"/>
    <property type="molecule type" value="Genomic_DNA"/>
</dbReference>
<dbReference type="GO" id="GO:0043226">
    <property type="term" value="C:organelle"/>
    <property type="evidence" value="ECO:0007669"/>
    <property type="project" value="UniProtKB-ARBA"/>
</dbReference>
<dbReference type="FunFam" id="1.10.238.10:FF:000178">
    <property type="entry name" value="Calmodulin-2 A"/>
    <property type="match status" value="1"/>
</dbReference>
<dbReference type="CDD" id="cd00051">
    <property type="entry name" value="EFh"/>
    <property type="match status" value="2"/>
</dbReference>
<dbReference type="InterPro" id="IPR011992">
    <property type="entry name" value="EF-hand-dom_pair"/>
</dbReference>
<keyword evidence="2" id="KW-0677">Repeat</keyword>
<organism evidence="5 6">
    <name type="scientific">Paralvinella palmiformis</name>
    <dbReference type="NCBI Taxonomy" id="53620"/>
    <lineage>
        <taxon>Eukaryota</taxon>
        <taxon>Metazoa</taxon>
        <taxon>Spiralia</taxon>
        <taxon>Lophotrochozoa</taxon>
        <taxon>Annelida</taxon>
        <taxon>Polychaeta</taxon>
        <taxon>Sedentaria</taxon>
        <taxon>Canalipalpata</taxon>
        <taxon>Terebellida</taxon>
        <taxon>Terebelliformia</taxon>
        <taxon>Alvinellidae</taxon>
        <taxon>Paralvinella</taxon>
    </lineage>
</organism>
<dbReference type="Pfam" id="PF13499">
    <property type="entry name" value="EF-hand_7"/>
    <property type="match status" value="2"/>
</dbReference>
<evidence type="ECO:0000256" key="3">
    <source>
        <dbReference type="ARBA" id="ARBA00022837"/>
    </source>
</evidence>
<keyword evidence="6" id="KW-1185">Reference proteome</keyword>
<evidence type="ECO:0000259" key="4">
    <source>
        <dbReference type="PROSITE" id="PS50222"/>
    </source>
</evidence>
<name>A0AAD9JVH1_9ANNE</name>
<protein>
    <recommendedName>
        <fullName evidence="4">EF-hand domain-containing protein</fullName>
    </recommendedName>
</protein>
<dbReference type="AlphaFoldDB" id="A0AAD9JVH1"/>
<dbReference type="InterPro" id="IPR018247">
    <property type="entry name" value="EF_Hand_1_Ca_BS"/>
</dbReference>
<dbReference type="Proteomes" id="UP001208570">
    <property type="component" value="Unassembled WGS sequence"/>
</dbReference>
<dbReference type="InterPro" id="IPR002048">
    <property type="entry name" value="EF_hand_dom"/>
</dbReference>
<keyword evidence="3" id="KW-0106">Calcium</keyword>
<dbReference type="PROSITE" id="PS50222">
    <property type="entry name" value="EF_HAND_2"/>
    <property type="match status" value="4"/>
</dbReference>
<accession>A0AAD9JVH1</accession>
<keyword evidence="1" id="KW-0479">Metal-binding</keyword>
<dbReference type="PROSITE" id="PS00018">
    <property type="entry name" value="EF_HAND_1"/>
    <property type="match status" value="4"/>
</dbReference>
<dbReference type="GO" id="GO:0005509">
    <property type="term" value="F:calcium ion binding"/>
    <property type="evidence" value="ECO:0007669"/>
    <property type="project" value="InterPro"/>
</dbReference>
<feature type="domain" description="EF-hand" evidence="4">
    <location>
        <begin position="23"/>
        <end position="47"/>
    </location>
</feature>
<dbReference type="PANTHER" id="PTHR34524">
    <property type="entry name" value="CALCYPHOSIN"/>
    <property type="match status" value="1"/>
</dbReference>
<proteinExistence type="predicted"/>
<reference evidence="5" key="1">
    <citation type="journal article" date="2023" name="Mol. Biol. Evol.">
        <title>Third-Generation Sequencing Reveals the Adaptive Role of the Epigenome in Three Deep-Sea Polychaetes.</title>
        <authorList>
            <person name="Perez M."/>
            <person name="Aroh O."/>
            <person name="Sun Y."/>
            <person name="Lan Y."/>
            <person name="Juniper S.K."/>
            <person name="Young C.R."/>
            <person name="Angers B."/>
            <person name="Qian P.Y."/>
        </authorList>
    </citation>
    <scope>NUCLEOTIDE SEQUENCE</scope>
    <source>
        <strain evidence="5">P08H-3</strain>
    </source>
</reference>
<feature type="domain" description="EF-hand" evidence="4">
    <location>
        <begin position="48"/>
        <end position="83"/>
    </location>
</feature>
<feature type="domain" description="EF-hand" evidence="4">
    <location>
        <begin position="121"/>
        <end position="153"/>
    </location>
</feature>
<dbReference type="Gene3D" id="1.10.238.10">
    <property type="entry name" value="EF-hand"/>
    <property type="match status" value="2"/>
</dbReference>
<dbReference type="PANTHER" id="PTHR34524:SF6">
    <property type="entry name" value="CALCYPHOSINE LIKE"/>
    <property type="match status" value="1"/>
</dbReference>
<dbReference type="InterPro" id="IPR051581">
    <property type="entry name" value="Ca-bind"/>
</dbReference>
<evidence type="ECO:0000256" key="1">
    <source>
        <dbReference type="ARBA" id="ARBA00022723"/>
    </source>
</evidence>
<dbReference type="SMART" id="SM00054">
    <property type="entry name" value="EFh"/>
    <property type="match status" value="4"/>
</dbReference>